<organism evidence="5 6">
    <name type="scientific">Methanococcus aeolicus (strain ATCC BAA-1280 / DSM 17508 / OCM 812 / Nankai-3)</name>
    <dbReference type="NCBI Taxonomy" id="419665"/>
    <lineage>
        <taxon>Archaea</taxon>
        <taxon>Methanobacteriati</taxon>
        <taxon>Methanobacteriota</taxon>
        <taxon>Methanomada group</taxon>
        <taxon>Methanococci</taxon>
        <taxon>Methanococcales</taxon>
        <taxon>Methanococcaceae</taxon>
        <taxon>Methanococcus</taxon>
    </lineage>
</organism>
<evidence type="ECO:0000256" key="1">
    <source>
        <dbReference type="ARBA" id="ARBA00022737"/>
    </source>
</evidence>
<dbReference type="InterPro" id="IPR051257">
    <property type="entry name" value="Diverse_CBS-Domain"/>
</dbReference>
<dbReference type="Pfam" id="PF00571">
    <property type="entry name" value="CBS"/>
    <property type="match status" value="2"/>
</dbReference>
<dbReference type="HOGENOM" id="CLU_040681_9_3_2"/>
<dbReference type="PANTHER" id="PTHR43080">
    <property type="entry name" value="CBS DOMAIN-CONTAINING PROTEIN CBSX3, MITOCHONDRIAL"/>
    <property type="match status" value="1"/>
</dbReference>
<evidence type="ECO:0000259" key="4">
    <source>
        <dbReference type="PROSITE" id="PS51371"/>
    </source>
</evidence>
<dbReference type="KEGG" id="mae:Maeo_0672"/>
<dbReference type="EMBL" id="CP000743">
    <property type="protein sequence ID" value="ABR56256.1"/>
    <property type="molecule type" value="Genomic_DNA"/>
</dbReference>
<name>A6UUT4_META3</name>
<dbReference type="CDD" id="cd02205">
    <property type="entry name" value="CBS_pair_SF"/>
    <property type="match status" value="1"/>
</dbReference>
<keyword evidence="1" id="KW-0677">Repeat</keyword>
<keyword evidence="6" id="KW-1185">Reference proteome</keyword>
<accession>A6UUT4</accession>
<dbReference type="SMART" id="SM00116">
    <property type="entry name" value="CBS"/>
    <property type="match status" value="2"/>
</dbReference>
<proteinExistence type="predicted"/>
<feature type="domain" description="CBS" evidence="4">
    <location>
        <begin position="11"/>
        <end position="68"/>
    </location>
</feature>
<reference evidence="5" key="1">
    <citation type="submission" date="2007-06" db="EMBL/GenBank/DDBJ databases">
        <title>Complete sequence of Methanococcus aeolicus Nankai-3.</title>
        <authorList>
            <consortium name="US DOE Joint Genome Institute"/>
            <person name="Copeland A."/>
            <person name="Lucas S."/>
            <person name="Lapidus A."/>
            <person name="Barry K."/>
            <person name="Glavina del Rio T."/>
            <person name="Dalin E."/>
            <person name="Tice H."/>
            <person name="Pitluck S."/>
            <person name="Chain P."/>
            <person name="Malfatti S."/>
            <person name="Shin M."/>
            <person name="Vergez L."/>
            <person name="Schmutz J."/>
            <person name="Larimer F."/>
            <person name="Land M."/>
            <person name="Hauser L."/>
            <person name="Kyrpides N."/>
            <person name="Lykidis A."/>
            <person name="Sieprawska-Lupa M."/>
            <person name="Whitman W.B."/>
            <person name="Richardson P."/>
        </authorList>
    </citation>
    <scope>NUCLEOTIDE SEQUENCE [LARGE SCALE GENOMIC DNA]</scope>
    <source>
        <strain evidence="5">Nankai-3</strain>
    </source>
</reference>
<dbReference type="eggNOG" id="arCOG00606">
    <property type="taxonomic scope" value="Archaea"/>
</dbReference>
<dbReference type="AlphaFoldDB" id="A6UUT4"/>
<gene>
    <name evidence="5" type="ordered locus">Maeo_0672</name>
</gene>
<dbReference type="InterPro" id="IPR046342">
    <property type="entry name" value="CBS_dom_sf"/>
</dbReference>
<protein>
    <submittedName>
        <fullName evidence="5">Signal-transduction protein with CBS domains</fullName>
    </submittedName>
</protein>
<evidence type="ECO:0000256" key="2">
    <source>
        <dbReference type="ARBA" id="ARBA00023122"/>
    </source>
</evidence>
<dbReference type="Gene3D" id="3.10.580.10">
    <property type="entry name" value="CBS-domain"/>
    <property type="match status" value="1"/>
</dbReference>
<dbReference type="InterPro" id="IPR000644">
    <property type="entry name" value="CBS_dom"/>
</dbReference>
<feature type="domain" description="CBS" evidence="4">
    <location>
        <begin position="74"/>
        <end position="131"/>
    </location>
</feature>
<evidence type="ECO:0000313" key="5">
    <source>
        <dbReference type="EMBL" id="ABR56256.1"/>
    </source>
</evidence>
<evidence type="ECO:0000256" key="3">
    <source>
        <dbReference type="PROSITE-ProRule" id="PRU00703"/>
    </source>
</evidence>
<sequence length="131" mass="14810">MYPATVVRDLMIRGIYEVKLNDTIEDVVKVMGKNGISSVVVSDDNNTYWGIITEMDILKHYSENLEKLKAEDIMATKIIHISPIAPLEKAAQIMAEKKIHHLYVVSELREDKIIGTISAGDIIKMMHESLE</sequence>
<evidence type="ECO:0000313" key="6">
    <source>
        <dbReference type="Proteomes" id="UP000001106"/>
    </source>
</evidence>
<dbReference type="GeneID" id="5327438"/>
<keyword evidence="2 3" id="KW-0129">CBS domain</keyword>
<dbReference type="SUPFAM" id="SSF54631">
    <property type="entry name" value="CBS-domain pair"/>
    <property type="match status" value="1"/>
</dbReference>
<dbReference type="Proteomes" id="UP000001106">
    <property type="component" value="Chromosome"/>
</dbReference>
<dbReference type="RefSeq" id="WP_011973388.1">
    <property type="nucleotide sequence ID" value="NC_009635.1"/>
</dbReference>
<dbReference type="STRING" id="419665.Maeo_0672"/>
<dbReference type="PANTHER" id="PTHR43080:SF2">
    <property type="entry name" value="CBS DOMAIN-CONTAINING PROTEIN"/>
    <property type="match status" value="1"/>
</dbReference>
<dbReference type="OrthoDB" id="8919at2157"/>
<dbReference type="PROSITE" id="PS51371">
    <property type="entry name" value="CBS"/>
    <property type="match status" value="2"/>
</dbReference>